<dbReference type="RefSeq" id="WP_036115529.1">
    <property type="nucleotide sequence ID" value="NZ_JAJA02000001.1"/>
</dbReference>
<dbReference type="OrthoDB" id="9850344at2"/>
<proteinExistence type="predicted"/>
<protein>
    <submittedName>
        <fullName evidence="1">Uncharacterized protein</fullName>
    </submittedName>
</protein>
<evidence type="ECO:0000313" key="2">
    <source>
        <dbReference type="Proteomes" id="UP000023435"/>
    </source>
</evidence>
<name>A0A125U0A1_9GAMM</name>
<dbReference type="AlphaFoldDB" id="A0A125U0A1"/>
<dbReference type="EMBL" id="JAJA02000001">
    <property type="protein sequence ID" value="KWS02526.1"/>
    <property type="molecule type" value="Genomic_DNA"/>
</dbReference>
<keyword evidence="2" id="KW-1185">Reference proteome</keyword>
<reference evidence="1 2" key="1">
    <citation type="journal article" date="2014" name="Genome Announc.">
        <title>Draft Genome Sequence of Lysobacter capsici AZ78, a Bacterium Antagonistic to Plant-Pathogenic Oomycetes.</title>
        <authorList>
            <person name="Puopolo G."/>
            <person name="Sonego P."/>
            <person name="Engelen K."/>
            <person name="Pertot I."/>
        </authorList>
    </citation>
    <scope>NUCLEOTIDE SEQUENCE [LARGE SCALE GENOMIC DNA]</scope>
    <source>
        <strain evidence="1 2">AZ78</strain>
    </source>
</reference>
<dbReference type="Proteomes" id="UP000023435">
    <property type="component" value="Unassembled WGS sequence"/>
</dbReference>
<sequence length="224" mass="25329">MHYLAQDALWTVRGLPYHELGTVQFLDSMVRKGQEHAERLSEYPQAQYDELEIYYVSLRGIAALDIWLLHDLFFEHGYGARAQAAWLAALAPNPLYRQSLSEASALTEHRRSAIELALAVADMGDGEIGNTESLIALARIRSALDPLPRPQLPLRLAPSPQQVQRLKEEQQRIGELYRRGGAQAARDSLPGTMTAYFQMSYPDWHRQGRPSLETYLASSQTRQP</sequence>
<comment type="caution">
    <text evidence="1">The sequence shown here is derived from an EMBL/GenBank/DDBJ whole genome shotgun (WGS) entry which is preliminary data.</text>
</comment>
<accession>A0A125U0A1</accession>
<organism evidence="1 2">
    <name type="scientific">Lysobacter capsici AZ78</name>
    <dbReference type="NCBI Taxonomy" id="1444315"/>
    <lineage>
        <taxon>Bacteria</taxon>
        <taxon>Pseudomonadati</taxon>
        <taxon>Pseudomonadota</taxon>
        <taxon>Gammaproteobacteria</taxon>
        <taxon>Lysobacterales</taxon>
        <taxon>Lysobacteraceae</taxon>
        <taxon>Lysobacter</taxon>
    </lineage>
</organism>
<evidence type="ECO:0000313" key="1">
    <source>
        <dbReference type="EMBL" id="KWS02526.1"/>
    </source>
</evidence>
<gene>
    <name evidence="1" type="ORF">AZ78_0070</name>
</gene>